<accession>A0A6B9J2D5</accession>
<dbReference type="Proteomes" id="UP000432177">
    <property type="component" value="Segment"/>
</dbReference>
<proteinExistence type="predicted"/>
<reference evidence="1 2" key="1">
    <citation type="submission" date="2019-11" db="EMBL/GenBank/DDBJ databases">
        <title>Complete Genome Sequence of the Klebsiella phage vB_KpnS_POU148.</title>
        <authorList>
            <person name="Pourcel C."/>
            <person name="Essoh C."/>
        </authorList>
    </citation>
    <scope>NUCLEOTIDE SEQUENCE [LARGE SCALE GENOMIC DNA]</scope>
</reference>
<sequence>MMIFSQDNVRVLQHEYLQIFYVQQWGECDNPRSYCRHFDFHTVLETRKIEEVRNKVGQLLESNK</sequence>
<evidence type="ECO:0000313" key="2">
    <source>
        <dbReference type="Proteomes" id="UP000432177"/>
    </source>
</evidence>
<organism evidence="1 2">
    <name type="scientific">Klebsiella phage vB_KpnM_15-38_KLPPOU148</name>
    <dbReference type="NCBI Taxonomy" id="2686208"/>
    <lineage>
        <taxon>Viruses</taxon>
        <taxon>Duplodnaviria</taxon>
        <taxon>Heunggongvirae</taxon>
        <taxon>Uroviricota</taxon>
        <taxon>Caudoviricetes</taxon>
        <taxon>Jameshumphriesvirinae</taxon>
        <taxon>Parissaclayvirus</taxon>
        <taxon>Parissaclayvirus POU148</taxon>
    </lineage>
</organism>
<keyword evidence="2" id="KW-1185">Reference proteome</keyword>
<gene>
    <name evidence="1" type="ORF">KLPPOU148_048</name>
</gene>
<name>A0A6B9J2D5_9CAUD</name>
<protein>
    <submittedName>
        <fullName evidence="1">Uncharacterized protein</fullName>
    </submittedName>
</protein>
<evidence type="ECO:0000313" key="1">
    <source>
        <dbReference type="EMBL" id="QGZ13425.1"/>
    </source>
</evidence>
<dbReference type="EMBL" id="MN689778">
    <property type="protein sequence ID" value="QGZ13425.1"/>
    <property type="molecule type" value="Genomic_DNA"/>
</dbReference>